<proteinExistence type="predicted"/>
<keyword evidence="2" id="KW-1185">Reference proteome</keyword>
<evidence type="ECO:0000313" key="2">
    <source>
        <dbReference type="Proteomes" id="UP001139981"/>
    </source>
</evidence>
<organism evidence="1 2">
    <name type="scientific">Coemansia aciculifera</name>
    <dbReference type="NCBI Taxonomy" id="417176"/>
    <lineage>
        <taxon>Eukaryota</taxon>
        <taxon>Fungi</taxon>
        <taxon>Fungi incertae sedis</taxon>
        <taxon>Zoopagomycota</taxon>
        <taxon>Kickxellomycotina</taxon>
        <taxon>Kickxellomycetes</taxon>
        <taxon>Kickxellales</taxon>
        <taxon>Kickxellaceae</taxon>
        <taxon>Coemansia</taxon>
    </lineage>
</organism>
<dbReference type="EMBL" id="JANBVB010002487">
    <property type="protein sequence ID" value="KAJ2884772.1"/>
    <property type="molecule type" value="Genomic_DNA"/>
</dbReference>
<gene>
    <name evidence="1" type="ORF">IWW38_005389</name>
</gene>
<evidence type="ECO:0000313" key="1">
    <source>
        <dbReference type="EMBL" id="KAJ2884772.1"/>
    </source>
</evidence>
<comment type="caution">
    <text evidence="1">The sequence shown here is derived from an EMBL/GenBank/DDBJ whole genome shotgun (WGS) entry which is preliminary data.</text>
</comment>
<sequence>EQVAAFKSGGGGDAAAAVVQVTALTEEKDRAVAAHQALAEELQATKRQLGEAREQLQQQQQQLPSTTTTTKTDAAAAANATETDEQLALLRARLADAEAKVKGYEEQLEHLKARALKYARDNKVLQARGRELENQLAELKQGGGESLEPLQAQLDEAKRQLAEAEAKIEVATVNAKKSAELRAQLQISRANKRAEELEKQVAVLEEKAAKAGAADSGDATAAAAEVTLKRPSDADDGPAKKPHIDSSEN</sequence>
<name>A0ACC1LVV0_9FUNG</name>
<protein>
    <submittedName>
        <fullName evidence="1">Uncharacterized protein</fullName>
    </submittedName>
</protein>
<reference evidence="1" key="1">
    <citation type="submission" date="2022-07" db="EMBL/GenBank/DDBJ databases">
        <title>Phylogenomic reconstructions and comparative analyses of Kickxellomycotina fungi.</title>
        <authorList>
            <person name="Reynolds N.K."/>
            <person name="Stajich J.E."/>
            <person name="Barry K."/>
            <person name="Grigoriev I.V."/>
            <person name="Crous P."/>
            <person name="Smith M.E."/>
        </authorList>
    </citation>
    <scope>NUCLEOTIDE SEQUENCE</scope>
    <source>
        <strain evidence="1">CBS 190363</strain>
    </source>
</reference>
<feature type="non-terminal residue" evidence="1">
    <location>
        <position position="1"/>
    </location>
</feature>
<accession>A0ACC1LVV0</accession>
<dbReference type="Proteomes" id="UP001139981">
    <property type="component" value="Unassembled WGS sequence"/>
</dbReference>